<dbReference type="Proteomes" id="UP000612746">
    <property type="component" value="Unassembled WGS sequence"/>
</dbReference>
<name>A0A8H7UBI8_9FUNG</name>
<feature type="region of interest" description="Disordered" evidence="2">
    <location>
        <begin position="1"/>
        <end position="92"/>
    </location>
</feature>
<keyword evidence="5" id="KW-1185">Reference proteome</keyword>
<dbReference type="InterPro" id="IPR000331">
    <property type="entry name" value="Rap/Ran_GAP_dom"/>
</dbReference>
<dbReference type="PROSITE" id="PS50085">
    <property type="entry name" value="RAPGAP"/>
    <property type="match status" value="1"/>
</dbReference>
<evidence type="ECO:0000313" key="5">
    <source>
        <dbReference type="Proteomes" id="UP000612746"/>
    </source>
</evidence>
<dbReference type="OrthoDB" id="2499658at2759"/>
<sequence>MQSTTTNHFKAQEAEKPTSLHSSSDFSPCQSPPSRSSADQASKIPYQDNTRRSFVEEEEEEIVIPSTAVRKHLDHSQPKISAYRRSSMSLPSTLSKAQSMDVVRQRDQYAIQDHYSIKPFDQPPQQNSTATPRKRRVSGESTKSIQSNYSNASIFGSGASINRFPQIMKSSFGSVKQFVSRSASISTSSRSRFSLRPGDSSSSSGSSGSVLQSVQEKHSPQPSFNSISTPTQRGSKISRFRHRTSSIIDLSTIFTKPNSPMNGVASHSSIDVSPTHHDRRVAPRITITNQQQNDTQKVQDPRHLPSLHRLPHPLEAHRIMSTHIDEYQGFTDKPGGVGTILFGKEIADINMEDISSDVNPAKQDDGVKDASQQLERLALTGTATSKMEASSTLTNRYAQMRSERRRRSSNLGLGSILITATLTTLHSKVCSECDQLLASIVQHQGKPDAPFPMDSFQCILDDLKKMTNMIEGSRYKDQLKQRYEGLLNQFQDLKAKNALVAAKPSTKEQEDVYQSNLQDIKSFIFGIKHFGNECLSQHYQFNEHAMIIPAKGFWIEGTNKYTDLPKSRSTTEIDYDACELEHYDHKATWFRTYFAGQDYLAICGSSVDNPVLITILEEVPNASLKEVDSEDDSPADTLYRVIVRKTTPPDSRTFVSSAHLKVGSSAASTASASSVYNDLTSIWPSIVSHVDPSIDTSALQAVHSKTLQSNGVEQNITRLDELGVHNRYKFGVLVVKDGQTKEEDWFANSETPDGLERFLNIVSKRVELQGYEGWSAGLDTRSGDSGTHTYISMRDDSTLAFHVAPLIPSRPVDKQHIQRKRHIGNDIVCVIFVDGRQPFNPAAIKSQFLHVFIVVHEELVDNQPVWRVEVVANENVGKFGPALPPNGLFYTSDQLASFIHVKLINAENAALKSPKFAAPNARAREGILLNHIQRIIGLAEKPGAKKRLLKSPSTLSDPSQRAFDSVVGLDFSLPDKTAGGKVRPVPGMSRRRSTHEAGGLRAKPWISRGKKGKSYGRDQGTHRRSRSELDLPVSVEQHDVTLLDASDQSDGIRSRAQTLFASLQQWGGRWNPSPYRTHADEQELDGRSPSET</sequence>
<evidence type="ECO:0000256" key="2">
    <source>
        <dbReference type="SAM" id="MobiDB-lite"/>
    </source>
</evidence>
<organism evidence="4 5">
    <name type="scientific">Umbelopsis vinacea</name>
    <dbReference type="NCBI Taxonomy" id="44442"/>
    <lineage>
        <taxon>Eukaryota</taxon>
        <taxon>Fungi</taxon>
        <taxon>Fungi incertae sedis</taxon>
        <taxon>Mucoromycota</taxon>
        <taxon>Mucoromycotina</taxon>
        <taxon>Umbelopsidomycetes</taxon>
        <taxon>Umbelopsidales</taxon>
        <taxon>Umbelopsidaceae</taxon>
        <taxon>Umbelopsis</taxon>
    </lineage>
</organism>
<accession>A0A8H7UBI8</accession>
<feature type="non-terminal residue" evidence="4">
    <location>
        <position position="1"/>
    </location>
</feature>
<dbReference type="EMBL" id="JAEPRA010000018">
    <property type="protein sequence ID" value="KAG2173544.1"/>
    <property type="molecule type" value="Genomic_DNA"/>
</dbReference>
<reference evidence="4" key="1">
    <citation type="submission" date="2020-12" db="EMBL/GenBank/DDBJ databases">
        <title>Metabolic potential, ecology and presence of endohyphal bacteria is reflected in genomic diversity of Mucoromycotina.</title>
        <authorList>
            <person name="Muszewska A."/>
            <person name="Okrasinska A."/>
            <person name="Steczkiewicz K."/>
            <person name="Drgas O."/>
            <person name="Orlowska M."/>
            <person name="Perlinska-Lenart U."/>
            <person name="Aleksandrzak-Piekarczyk T."/>
            <person name="Szatraj K."/>
            <person name="Zielenkiewicz U."/>
            <person name="Pilsyk S."/>
            <person name="Malc E."/>
            <person name="Mieczkowski P."/>
            <person name="Kruszewska J.S."/>
            <person name="Biernat P."/>
            <person name="Pawlowska J."/>
        </authorList>
    </citation>
    <scope>NUCLEOTIDE SEQUENCE</scope>
    <source>
        <strain evidence="4">WA0000051536</strain>
    </source>
</reference>
<keyword evidence="1" id="KW-0343">GTPase activation</keyword>
<feature type="region of interest" description="Disordered" evidence="2">
    <location>
        <begin position="117"/>
        <end position="145"/>
    </location>
</feature>
<feature type="domain" description="Rap-GAP" evidence="3">
    <location>
        <begin position="716"/>
        <end position="931"/>
    </location>
</feature>
<dbReference type="PANTHER" id="PTHR15711:SF22">
    <property type="entry name" value="RAP-GAP DOMAIN-CONTAINING PROTEIN"/>
    <property type="match status" value="1"/>
</dbReference>
<evidence type="ECO:0000256" key="1">
    <source>
        <dbReference type="ARBA" id="ARBA00022468"/>
    </source>
</evidence>
<protein>
    <recommendedName>
        <fullName evidence="3">Rap-GAP domain-containing protein</fullName>
    </recommendedName>
</protein>
<dbReference type="GO" id="GO:0005096">
    <property type="term" value="F:GTPase activator activity"/>
    <property type="evidence" value="ECO:0007669"/>
    <property type="project" value="UniProtKB-KW"/>
</dbReference>
<feature type="region of interest" description="Disordered" evidence="2">
    <location>
        <begin position="186"/>
        <end position="241"/>
    </location>
</feature>
<dbReference type="AlphaFoldDB" id="A0A8H7UBI8"/>
<feature type="region of interest" description="Disordered" evidence="2">
    <location>
        <begin position="977"/>
        <end position="1032"/>
    </location>
</feature>
<gene>
    <name evidence="4" type="ORF">INT44_007135</name>
</gene>
<dbReference type="Gene3D" id="3.40.50.11210">
    <property type="entry name" value="Rap/Ran-GAP"/>
    <property type="match status" value="1"/>
</dbReference>
<dbReference type="InterPro" id="IPR050989">
    <property type="entry name" value="Rap1_Ran_GAP"/>
</dbReference>
<feature type="region of interest" description="Disordered" evidence="2">
    <location>
        <begin position="1067"/>
        <end position="1092"/>
    </location>
</feature>
<dbReference type="GO" id="GO:0051056">
    <property type="term" value="P:regulation of small GTPase mediated signal transduction"/>
    <property type="evidence" value="ECO:0007669"/>
    <property type="project" value="InterPro"/>
</dbReference>
<feature type="compositionally biased region" description="Polar residues" evidence="2">
    <location>
        <begin position="19"/>
        <end position="40"/>
    </location>
</feature>
<feature type="compositionally biased region" description="Basic and acidic residues" evidence="2">
    <location>
        <begin position="1077"/>
        <end position="1092"/>
    </location>
</feature>
<dbReference type="GO" id="GO:0005737">
    <property type="term" value="C:cytoplasm"/>
    <property type="evidence" value="ECO:0007669"/>
    <property type="project" value="TreeGrafter"/>
</dbReference>
<dbReference type="PANTHER" id="PTHR15711">
    <property type="entry name" value="RAP GTPASE-ACTIVATING PROTEIN"/>
    <property type="match status" value="1"/>
</dbReference>
<feature type="compositionally biased region" description="Low complexity" evidence="2">
    <location>
        <begin position="186"/>
        <end position="209"/>
    </location>
</feature>
<feature type="compositionally biased region" description="Basic and acidic residues" evidence="2">
    <location>
        <begin position="1015"/>
        <end position="1029"/>
    </location>
</feature>
<dbReference type="Pfam" id="PF02145">
    <property type="entry name" value="Rap_GAP"/>
    <property type="match status" value="1"/>
</dbReference>
<evidence type="ECO:0000259" key="3">
    <source>
        <dbReference type="PROSITE" id="PS50085"/>
    </source>
</evidence>
<feature type="compositionally biased region" description="Polar residues" evidence="2">
    <location>
        <begin position="210"/>
        <end position="235"/>
    </location>
</feature>
<dbReference type="InterPro" id="IPR035974">
    <property type="entry name" value="Rap/Ran-GAP_sf"/>
</dbReference>
<proteinExistence type="predicted"/>
<dbReference type="SUPFAM" id="SSF111347">
    <property type="entry name" value="Rap/Ran-GAP"/>
    <property type="match status" value="1"/>
</dbReference>
<evidence type="ECO:0000313" key="4">
    <source>
        <dbReference type="EMBL" id="KAG2173544.1"/>
    </source>
</evidence>
<comment type="caution">
    <text evidence="4">The sequence shown here is derived from an EMBL/GenBank/DDBJ whole genome shotgun (WGS) entry which is preliminary data.</text>
</comment>